<dbReference type="PANTHER" id="PTHR42770:SF15">
    <property type="entry name" value="GLUTAMATE_GAMMA-AMINOBUTYRATE ANTIPORTER-RELATED"/>
    <property type="match status" value="1"/>
</dbReference>
<keyword evidence="4 8" id="KW-0812">Transmembrane</keyword>
<evidence type="ECO:0000256" key="3">
    <source>
        <dbReference type="ARBA" id="ARBA00022475"/>
    </source>
</evidence>
<feature type="transmembrane region" description="Helical" evidence="8">
    <location>
        <begin position="142"/>
        <end position="163"/>
    </location>
</feature>
<feature type="transmembrane region" description="Helical" evidence="8">
    <location>
        <begin position="175"/>
        <end position="192"/>
    </location>
</feature>
<keyword evidence="2" id="KW-0813">Transport</keyword>
<evidence type="ECO:0000256" key="5">
    <source>
        <dbReference type="ARBA" id="ARBA00022989"/>
    </source>
</evidence>
<dbReference type="Pfam" id="PF13520">
    <property type="entry name" value="AA_permease_2"/>
    <property type="match status" value="1"/>
</dbReference>
<organism evidence="9 10">
    <name type="scientific">Gordonia jinhuaensis</name>
    <dbReference type="NCBI Taxonomy" id="1517702"/>
    <lineage>
        <taxon>Bacteria</taxon>
        <taxon>Bacillati</taxon>
        <taxon>Actinomycetota</taxon>
        <taxon>Actinomycetes</taxon>
        <taxon>Mycobacteriales</taxon>
        <taxon>Gordoniaceae</taxon>
        <taxon>Gordonia</taxon>
    </lineage>
</organism>
<evidence type="ECO:0000256" key="7">
    <source>
        <dbReference type="SAM" id="MobiDB-lite"/>
    </source>
</evidence>
<dbReference type="InterPro" id="IPR050367">
    <property type="entry name" value="APC_superfamily"/>
</dbReference>
<dbReference type="AlphaFoldDB" id="A0A916WTZ9"/>
<feature type="transmembrane region" description="Helical" evidence="8">
    <location>
        <begin position="212"/>
        <end position="230"/>
    </location>
</feature>
<reference evidence="9" key="2">
    <citation type="submission" date="2020-09" db="EMBL/GenBank/DDBJ databases">
        <authorList>
            <person name="Sun Q."/>
            <person name="Zhou Y."/>
        </authorList>
    </citation>
    <scope>NUCLEOTIDE SEQUENCE</scope>
    <source>
        <strain evidence="9">CGMCC 1.12827</strain>
    </source>
</reference>
<evidence type="ECO:0000313" key="10">
    <source>
        <dbReference type="Proteomes" id="UP000621454"/>
    </source>
</evidence>
<feature type="transmembrane region" description="Helical" evidence="8">
    <location>
        <begin position="58"/>
        <end position="79"/>
    </location>
</feature>
<dbReference type="PIRSF" id="PIRSF006060">
    <property type="entry name" value="AA_transporter"/>
    <property type="match status" value="1"/>
</dbReference>
<feature type="transmembrane region" description="Helical" evidence="8">
    <location>
        <begin position="251"/>
        <end position="271"/>
    </location>
</feature>
<dbReference type="InterPro" id="IPR002293">
    <property type="entry name" value="AA/rel_permease1"/>
</dbReference>
<evidence type="ECO:0000313" key="9">
    <source>
        <dbReference type="EMBL" id="GGB29602.1"/>
    </source>
</evidence>
<reference evidence="9" key="1">
    <citation type="journal article" date="2014" name="Int. J. Syst. Evol. Microbiol.">
        <title>Complete genome sequence of Corynebacterium casei LMG S-19264T (=DSM 44701T), isolated from a smear-ripened cheese.</title>
        <authorList>
            <consortium name="US DOE Joint Genome Institute (JGI-PGF)"/>
            <person name="Walter F."/>
            <person name="Albersmeier A."/>
            <person name="Kalinowski J."/>
            <person name="Ruckert C."/>
        </authorList>
    </citation>
    <scope>NUCLEOTIDE SEQUENCE</scope>
    <source>
        <strain evidence="9">CGMCC 1.12827</strain>
    </source>
</reference>
<name>A0A916WTZ9_9ACTN</name>
<dbReference type="Gene3D" id="1.20.1740.10">
    <property type="entry name" value="Amino acid/polyamine transporter I"/>
    <property type="match status" value="1"/>
</dbReference>
<sequence length="526" mass="55334">MTSIPAGRENVDLPASTDQELSKLQKHFGRTDIFFYLVCTLFGVDGLGTLATKGGAGFTWLVVCLILFAGPAALLLAELGATYTDEGGPYVWTRMAFGHLAAAVNNLLYWVTNPVWMGGTLVGTAIGGLTVFFNNDSDFGKVFLYVFGMLFIWAGVLFAILSFRVGKWISTIGAFARFALLGVFALVIVLYGSQHGLHGIGAGDLKPSFSSFVALVPLILFSLVGFELPSASGDEMTDAAKDVPSGIAKSLVTVGVLYALPVLGILLVLPASQASGLAGFPDAIKQALTVFGGSVTTAQDGTATAHLSGAGEAIGWVMGILIVIVAFTSGLTWIMGSDRALAVSCLDKAGPRFFGKFSAVHGTPVRVNVLSGVVSTIVFIAATEITSGNAAKFFTVGLSLAVSTTLMSYIGLFPAVVMMRRKDPDRPRPFRAPAAGVMTVIAMAFILFCTVQVLFPGLGDSWFGSDYRPDGWDFSERWVYLLTEAVPLIIFVGTGVAFWLIGRRQNSDDGPAEATGAPDVPVGVAG</sequence>
<accession>A0A916WTZ9</accession>
<dbReference type="GO" id="GO:0005886">
    <property type="term" value="C:plasma membrane"/>
    <property type="evidence" value="ECO:0007669"/>
    <property type="project" value="UniProtKB-SubCell"/>
</dbReference>
<keyword evidence="3" id="KW-1003">Cell membrane</keyword>
<proteinExistence type="predicted"/>
<dbReference type="PANTHER" id="PTHR42770">
    <property type="entry name" value="AMINO ACID TRANSPORTER-RELATED"/>
    <property type="match status" value="1"/>
</dbReference>
<keyword evidence="6 8" id="KW-0472">Membrane</keyword>
<evidence type="ECO:0000256" key="2">
    <source>
        <dbReference type="ARBA" id="ARBA00022448"/>
    </source>
</evidence>
<comment type="subcellular location">
    <subcellularLocation>
        <location evidence="1">Cell membrane</location>
        <topology evidence="1">Multi-pass membrane protein</topology>
    </subcellularLocation>
</comment>
<feature type="transmembrane region" description="Helical" evidence="8">
    <location>
        <begin position="33"/>
        <end position="52"/>
    </location>
</feature>
<evidence type="ECO:0000256" key="8">
    <source>
        <dbReference type="SAM" id="Phobius"/>
    </source>
</evidence>
<feature type="transmembrane region" description="Helical" evidence="8">
    <location>
        <begin position="434"/>
        <end position="458"/>
    </location>
</feature>
<evidence type="ECO:0000256" key="1">
    <source>
        <dbReference type="ARBA" id="ARBA00004651"/>
    </source>
</evidence>
<dbReference type="RefSeq" id="WP_188586187.1">
    <property type="nucleotide sequence ID" value="NZ_BMGC01000009.1"/>
</dbReference>
<protein>
    <submittedName>
        <fullName evidence="9">Amino acid permease</fullName>
    </submittedName>
</protein>
<feature type="transmembrane region" description="Helical" evidence="8">
    <location>
        <begin position="393"/>
        <end position="413"/>
    </location>
</feature>
<dbReference type="EMBL" id="BMGC01000009">
    <property type="protein sequence ID" value="GGB29602.1"/>
    <property type="molecule type" value="Genomic_DNA"/>
</dbReference>
<evidence type="ECO:0000256" key="6">
    <source>
        <dbReference type="ARBA" id="ARBA00023136"/>
    </source>
</evidence>
<feature type="transmembrane region" description="Helical" evidence="8">
    <location>
        <begin position="478"/>
        <end position="501"/>
    </location>
</feature>
<dbReference type="Proteomes" id="UP000621454">
    <property type="component" value="Unassembled WGS sequence"/>
</dbReference>
<feature type="transmembrane region" description="Helical" evidence="8">
    <location>
        <begin position="313"/>
        <end position="336"/>
    </location>
</feature>
<comment type="caution">
    <text evidence="9">The sequence shown here is derived from an EMBL/GenBank/DDBJ whole genome shotgun (WGS) entry which is preliminary data.</text>
</comment>
<gene>
    <name evidence="9" type="ORF">GCM10011489_17180</name>
</gene>
<feature type="transmembrane region" description="Helical" evidence="8">
    <location>
        <begin position="357"/>
        <end position="381"/>
    </location>
</feature>
<keyword evidence="10" id="KW-1185">Reference proteome</keyword>
<feature type="region of interest" description="Disordered" evidence="7">
    <location>
        <begin position="507"/>
        <end position="526"/>
    </location>
</feature>
<dbReference type="GO" id="GO:0022857">
    <property type="term" value="F:transmembrane transporter activity"/>
    <property type="evidence" value="ECO:0007669"/>
    <property type="project" value="InterPro"/>
</dbReference>
<evidence type="ECO:0000256" key="4">
    <source>
        <dbReference type="ARBA" id="ARBA00022692"/>
    </source>
</evidence>
<keyword evidence="5 8" id="KW-1133">Transmembrane helix</keyword>